<evidence type="ECO:0000313" key="1">
    <source>
        <dbReference type="EMBL" id="MBD2767015.1"/>
    </source>
</evidence>
<dbReference type="AlphaFoldDB" id="A0A927BA86"/>
<dbReference type="RefSeq" id="WP_191003842.1">
    <property type="nucleotide sequence ID" value="NZ_JACXAD010000003.1"/>
</dbReference>
<gene>
    <name evidence="1" type="ORF">IC235_03795</name>
</gene>
<proteinExistence type="predicted"/>
<comment type="caution">
    <text evidence="1">The sequence shown here is derived from an EMBL/GenBank/DDBJ whole genome shotgun (WGS) entry which is preliminary data.</text>
</comment>
<dbReference type="InterPro" id="IPR007815">
    <property type="entry name" value="Emycin_Estase"/>
</dbReference>
<dbReference type="EMBL" id="JACXAD010000003">
    <property type="protein sequence ID" value="MBD2767015.1"/>
    <property type="molecule type" value="Genomic_DNA"/>
</dbReference>
<dbReference type="Gene3D" id="1.20.1440.30">
    <property type="entry name" value="Biosynthetic Protein domain"/>
    <property type="match status" value="1"/>
</dbReference>
<dbReference type="PROSITE" id="PS51257">
    <property type="entry name" value="PROKAR_LIPOPROTEIN"/>
    <property type="match status" value="1"/>
</dbReference>
<dbReference type="Pfam" id="PF05139">
    <property type="entry name" value="Erythro_esteras"/>
    <property type="match status" value="1"/>
</dbReference>
<dbReference type="Gene3D" id="3.40.1660.10">
    <property type="entry name" value="EreA-like (biosynthetic domain)"/>
    <property type="match status" value="1"/>
</dbReference>
<protein>
    <submittedName>
        <fullName evidence="1">Erythromycin esterase family protein</fullName>
    </submittedName>
</protein>
<dbReference type="SUPFAM" id="SSF159501">
    <property type="entry name" value="EreA/ChaN-like"/>
    <property type="match status" value="1"/>
</dbReference>
<dbReference type="InterPro" id="IPR052036">
    <property type="entry name" value="Hydrolase/PRTase-associated"/>
</dbReference>
<dbReference type="Proteomes" id="UP000612233">
    <property type="component" value="Unassembled WGS sequence"/>
</dbReference>
<dbReference type="Gene3D" id="3.30.1870.10">
    <property type="entry name" value="EreA-like, domain 2"/>
    <property type="match status" value="1"/>
</dbReference>
<dbReference type="PANTHER" id="PTHR31299">
    <property type="entry name" value="ESTERASE, PUTATIVE (AFU_ORTHOLOGUE AFUA_1G05850)-RELATED"/>
    <property type="match status" value="1"/>
</dbReference>
<dbReference type="CDD" id="cd14728">
    <property type="entry name" value="Ere-like"/>
    <property type="match status" value="1"/>
</dbReference>
<dbReference type="PANTHER" id="PTHR31299:SF0">
    <property type="entry name" value="ESTERASE, PUTATIVE (AFU_ORTHOLOGUE AFUA_1G05850)-RELATED"/>
    <property type="match status" value="1"/>
</dbReference>
<reference evidence="1" key="1">
    <citation type="submission" date="2020-09" db="EMBL/GenBank/DDBJ databases">
        <authorList>
            <person name="Kim M.K."/>
        </authorList>
    </citation>
    <scope>NUCLEOTIDE SEQUENCE</scope>
    <source>
        <strain evidence="1">BT664</strain>
    </source>
</reference>
<sequence length="453" mass="50862">MAIRTKTRLAVLVGLLALSACKKEQEGVAPSAETLTELNQVAIPIQGSSPSLPENDLATFDALLSRSKMVGLGEVSHGSKECFEMKHRLFAYGVKNHNYKAIGFETPYLRGYFINRYIQGQDIIFEGRRLEINEVLLNPWATQEVLALVNWMRNYNLNHPDKIYFFGFDIQYFTSNNYAVLENYLTRVNDAPNWSSTLATLKRYTSSLEYVAFEYHKLPESEKGAYRQAIQAAKTRLQQNKEAYVAASSQAEFNEMAFLLEVAQKAENYYASATEPTELQTSAEFIAVNNKRDKLMAESAEYYIQNILAGAKTMLWAHNSHVFNQNENSRYVRMGYHLRSKAENQYGIISFALTKGEIRAVANAGGYTPVQIANTTPSNSLNALFTKAVLKRFVLSTANAPTTLRSFLSNTTMFNTGAGYSPQYHSSTFDKVNLVEFTDAVIYFDTTQAAAGL</sequence>
<name>A0A927BA86_9BACT</name>
<accession>A0A927BA86</accession>
<organism evidence="1 2">
    <name type="scientific">Hymenobacter montanus</name>
    <dbReference type="NCBI Taxonomy" id="2771359"/>
    <lineage>
        <taxon>Bacteria</taxon>
        <taxon>Pseudomonadati</taxon>
        <taxon>Bacteroidota</taxon>
        <taxon>Cytophagia</taxon>
        <taxon>Cytophagales</taxon>
        <taxon>Hymenobacteraceae</taxon>
        <taxon>Hymenobacter</taxon>
    </lineage>
</organism>
<evidence type="ECO:0000313" key="2">
    <source>
        <dbReference type="Proteomes" id="UP000612233"/>
    </source>
</evidence>
<dbReference type="GO" id="GO:0046677">
    <property type="term" value="P:response to antibiotic"/>
    <property type="evidence" value="ECO:0007669"/>
    <property type="project" value="InterPro"/>
</dbReference>
<keyword evidence="2" id="KW-1185">Reference proteome</keyword>